<name>A0A6C0E4P4_9ZZZZ</name>
<organism evidence="1">
    <name type="scientific">viral metagenome</name>
    <dbReference type="NCBI Taxonomy" id="1070528"/>
    <lineage>
        <taxon>unclassified sequences</taxon>
        <taxon>metagenomes</taxon>
        <taxon>organismal metagenomes</taxon>
    </lineage>
</organism>
<accession>A0A6C0E4P4</accession>
<proteinExistence type="predicted"/>
<evidence type="ECO:0000313" key="1">
    <source>
        <dbReference type="EMBL" id="QHT23702.1"/>
    </source>
</evidence>
<dbReference type="AlphaFoldDB" id="A0A6C0E4P4"/>
<sequence>MKIKPEYLVRLPNDIINNILSYDKHFIIRKGEPVSIIAKDDYRYVVIQKRPNILQKTTTMEAYNKYYGETVIKTSNGIETRISVYEYQLLNKCIWTLYNYYPAMMIVCNKENAFF</sequence>
<protein>
    <submittedName>
        <fullName evidence="1">Uncharacterized protein</fullName>
    </submittedName>
</protein>
<dbReference type="EMBL" id="MN739734">
    <property type="protein sequence ID" value="QHT23702.1"/>
    <property type="molecule type" value="Genomic_DNA"/>
</dbReference>
<reference evidence="1" key="1">
    <citation type="journal article" date="2020" name="Nature">
        <title>Giant virus diversity and host interactions through global metagenomics.</title>
        <authorList>
            <person name="Schulz F."/>
            <person name="Roux S."/>
            <person name="Paez-Espino D."/>
            <person name="Jungbluth S."/>
            <person name="Walsh D.A."/>
            <person name="Denef V.J."/>
            <person name="McMahon K.D."/>
            <person name="Konstantinidis K.T."/>
            <person name="Eloe-Fadrosh E.A."/>
            <person name="Kyrpides N.C."/>
            <person name="Woyke T."/>
        </authorList>
    </citation>
    <scope>NUCLEOTIDE SEQUENCE</scope>
    <source>
        <strain evidence="1">GVMAG-M-3300023179-116</strain>
    </source>
</reference>